<feature type="compositionally biased region" description="Polar residues" evidence="1">
    <location>
        <begin position="1"/>
        <end position="14"/>
    </location>
</feature>
<proteinExistence type="predicted"/>
<protein>
    <submittedName>
        <fullName evidence="2">Uncharacterized protein</fullName>
    </submittedName>
</protein>
<evidence type="ECO:0000313" key="3">
    <source>
        <dbReference type="Proteomes" id="UP000015241"/>
    </source>
</evidence>
<gene>
    <name evidence="2" type="ORF">FOMPIDRAFT_117309</name>
</gene>
<sequence>MSSQTMKVKSSTAVAPSARAKTLSPRGDQSGAHYALPPLSLGDMGEPVIVLAVRKHPELGHGRSLTWIVDERPNRRVGYGHLVSLRTQSGSTGTGMLEAITSLSRYWVTWTVSDDRNRCAVRIPISWSELTGIAAVAHAKHYDTLPRLPPPHTADPVARLTPQHTTYPYDSNLTTEERVLLNTKLRSITNV</sequence>
<reference evidence="2 3" key="1">
    <citation type="journal article" date="2012" name="Science">
        <title>The Paleozoic origin of enzymatic lignin decomposition reconstructed from 31 fungal genomes.</title>
        <authorList>
            <person name="Floudas D."/>
            <person name="Binder M."/>
            <person name="Riley R."/>
            <person name="Barry K."/>
            <person name="Blanchette R.A."/>
            <person name="Henrissat B."/>
            <person name="Martinez A.T."/>
            <person name="Otillar R."/>
            <person name="Spatafora J.W."/>
            <person name="Yadav J.S."/>
            <person name="Aerts A."/>
            <person name="Benoit I."/>
            <person name="Boyd A."/>
            <person name="Carlson A."/>
            <person name="Copeland A."/>
            <person name="Coutinho P.M."/>
            <person name="de Vries R.P."/>
            <person name="Ferreira P."/>
            <person name="Findley K."/>
            <person name="Foster B."/>
            <person name="Gaskell J."/>
            <person name="Glotzer D."/>
            <person name="Gorecki P."/>
            <person name="Heitman J."/>
            <person name="Hesse C."/>
            <person name="Hori C."/>
            <person name="Igarashi K."/>
            <person name="Jurgens J.A."/>
            <person name="Kallen N."/>
            <person name="Kersten P."/>
            <person name="Kohler A."/>
            <person name="Kuees U."/>
            <person name="Kumar T.K.A."/>
            <person name="Kuo A."/>
            <person name="LaButti K."/>
            <person name="Larrondo L.F."/>
            <person name="Lindquist E."/>
            <person name="Ling A."/>
            <person name="Lombard V."/>
            <person name="Lucas S."/>
            <person name="Lundell T."/>
            <person name="Martin R."/>
            <person name="McLaughlin D.J."/>
            <person name="Morgenstern I."/>
            <person name="Morin E."/>
            <person name="Murat C."/>
            <person name="Nagy L.G."/>
            <person name="Nolan M."/>
            <person name="Ohm R.A."/>
            <person name="Patyshakuliyeva A."/>
            <person name="Rokas A."/>
            <person name="Ruiz-Duenas F.J."/>
            <person name="Sabat G."/>
            <person name="Salamov A."/>
            <person name="Samejima M."/>
            <person name="Schmutz J."/>
            <person name="Slot J.C."/>
            <person name="St John F."/>
            <person name="Stenlid J."/>
            <person name="Sun H."/>
            <person name="Sun S."/>
            <person name="Syed K."/>
            <person name="Tsang A."/>
            <person name="Wiebenga A."/>
            <person name="Young D."/>
            <person name="Pisabarro A."/>
            <person name="Eastwood D.C."/>
            <person name="Martin F."/>
            <person name="Cullen D."/>
            <person name="Grigoriev I.V."/>
            <person name="Hibbett D.S."/>
        </authorList>
    </citation>
    <scope>NUCLEOTIDE SEQUENCE</scope>
    <source>
        <strain evidence="3">FP-58527</strain>
    </source>
</reference>
<dbReference type="Proteomes" id="UP000015241">
    <property type="component" value="Unassembled WGS sequence"/>
</dbReference>
<name>S8F8F8_FOMSC</name>
<dbReference type="HOGENOM" id="CLU_1428007_0_0_1"/>
<keyword evidence="3" id="KW-1185">Reference proteome</keyword>
<dbReference type="AlphaFoldDB" id="S8F8F8"/>
<feature type="region of interest" description="Disordered" evidence="1">
    <location>
        <begin position="1"/>
        <end position="35"/>
    </location>
</feature>
<dbReference type="EMBL" id="KE504216">
    <property type="protein sequence ID" value="EPS95044.1"/>
    <property type="molecule type" value="Genomic_DNA"/>
</dbReference>
<evidence type="ECO:0000313" key="2">
    <source>
        <dbReference type="EMBL" id="EPS95044.1"/>
    </source>
</evidence>
<organism evidence="2 3">
    <name type="scientific">Fomitopsis schrenkii</name>
    <name type="common">Brown rot fungus</name>
    <dbReference type="NCBI Taxonomy" id="2126942"/>
    <lineage>
        <taxon>Eukaryota</taxon>
        <taxon>Fungi</taxon>
        <taxon>Dikarya</taxon>
        <taxon>Basidiomycota</taxon>
        <taxon>Agaricomycotina</taxon>
        <taxon>Agaricomycetes</taxon>
        <taxon>Polyporales</taxon>
        <taxon>Fomitopsis</taxon>
    </lineage>
</organism>
<accession>S8F8F8</accession>
<evidence type="ECO:0000256" key="1">
    <source>
        <dbReference type="SAM" id="MobiDB-lite"/>
    </source>
</evidence>
<dbReference type="InParanoid" id="S8F8F8"/>